<name>A0A2R8A780_9RHOB</name>
<protein>
    <recommendedName>
        <fullName evidence="2">Calcineurin-like phosphoesterase domain-containing protein</fullName>
    </recommendedName>
</protein>
<dbReference type="Proteomes" id="UP000244932">
    <property type="component" value="Unassembled WGS sequence"/>
</dbReference>
<proteinExistence type="inferred from homology"/>
<dbReference type="Pfam" id="PF12850">
    <property type="entry name" value="Metallophos_2"/>
    <property type="match status" value="1"/>
</dbReference>
<evidence type="ECO:0000313" key="3">
    <source>
        <dbReference type="EMBL" id="SPF28094.1"/>
    </source>
</evidence>
<sequence length="196" mass="20925">MRLMAFSDLHCDLGAAAKLVTASKSADLVIGAGDFAQGHEGLAETMTALSPMDEKAVYVPGNNETEAALRAATRAEVRHKQGFTFEGVTFGFLGCAVPPLPPNSWGSYDMTEDEAAIGLLSFGEVDVVISHSPPKGACDDHKDLGPLGSDALRGYIEVMQPQLVLCGHIHDCWGREARIGKTLVRNLGPTANWFEL</sequence>
<organism evidence="3 4">
    <name type="scientific">Pontivivens insulae</name>
    <dbReference type="NCBI Taxonomy" id="1639689"/>
    <lineage>
        <taxon>Bacteria</taxon>
        <taxon>Pseudomonadati</taxon>
        <taxon>Pseudomonadota</taxon>
        <taxon>Alphaproteobacteria</taxon>
        <taxon>Rhodobacterales</taxon>
        <taxon>Paracoccaceae</taxon>
        <taxon>Pontivivens</taxon>
    </lineage>
</organism>
<evidence type="ECO:0000313" key="4">
    <source>
        <dbReference type="Proteomes" id="UP000244932"/>
    </source>
</evidence>
<dbReference type="RefSeq" id="WP_108780831.1">
    <property type="nucleotide sequence ID" value="NZ_OMKW01000001.1"/>
</dbReference>
<comment type="similarity">
    <text evidence="1">Belongs to the metallophosphoesterase superfamily. YfcE family.</text>
</comment>
<dbReference type="AlphaFoldDB" id="A0A2R8A780"/>
<gene>
    <name evidence="3" type="ORF">POI8812_00392</name>
</gene>
<dbReference type="InterPro" id="IPR024654">
    <property type="entry name" value="Calcineurin-like_PHP_lpxH"/>
</dbReference>
<feature type="domain" description="Calcineurin-like phosphoesterase" evidence="2">
    <location>
        <begin position="1"/>
        <end position="190"/>
    </location>
</feature>
<accession>A0A2R8A780</accession>
<dbReference type="PANTHER" id="PTHR12905">
    <property type="entry name" value="METALLOPHOSPHOESTERASE"/>
    <property type="match status" value="1"/>
</dbReference>
<dbReference type="InterPro" id="IPR051693">
    <property type="entry name" value="UPF0046_metallophosphoest"/>
</dbReference>
<evidence type="ECO:0000256" key="1">
    <source>
        <dbReference type="ARBA" id="ARBA00008950"/>
    </source>
</evidence>
<dbReference type="InterPro" id="IPR029052">
    <property type="entry name" value="Metallo-depent_PP-like"/>
</dbReference>
<dbReference type="EMBL" id="OMKW01000001">
    <property type="protein sequence ID" value="SPF28094.1"/>
    <property type="molecule type" value="Genomic_DNA"/>
</dbReference>
<evidence type="ECO:0000259" key="2">
    <source>
        <dbReference type="Pfam" id="PF12850"/>
    </source>
</evidence>
<dbReference type="PANTHER" id="PTHR12905:SF0">
    <property type="entry name" value="CALCINEURIN-LIKE PHOSPHOESTERASE DOMAIN-CONTAINING PROTEIN"/>
    <property type="match status" value="1"/>
</dbReference>
<dbReference type="Gene3D" id="3.60.21.10">
    <property type="match status" value="1"/>
</dbReference>
<dbReference type="SUPFAM" id="SSF56300">
    <property type="entry name" value="Metallo-dependent phosphatases"/>
    <property type="match status" value="1"/>
</dbReference>
<keyword evidence="4" id="KW-1185">Reference proteome</keyword>
<reference evidence="3 4" key="1">
    <citation type="submission" date="2018-03" db="EMBL/GenBank/DDBJ databases">
        <authorList>
            <person name="Keele B.F."/>
        </authorList>
    </citation>
    <scope>NUCLEOTIDE SEQUENCE [LARGE SCALE GENOMIC DNA]</scope>
    <source>
        <strain evidence="3 4">CeCT 8812</strain>
    </source>
</reference>
<dbReference type="OrthoDB" id="332939at2"/>